<dbReference type="OrthoDB" id="1921102at2759"/>
<accession>A0A835UR09</accession>
<organism evidence="1 2">
    <name type="scientific">Vanilla planifolia</name>
    <name type="common">Vanilla</name>
    <dbReference type="NCBI Taxonomy" id="51239"/>
    <lineage>
        <taxon>Eukaryota</taxon>
        <taxon>Viridiplantae</taxon>
        <taxon>Streptophyta</taxon>
        <taxon>Embryophyta</taxon>
        <taxon>Tracheophyta</taxon>
        <taxon>Spermatophyta</taxon>
        <taxon>Magnoliopsida</taxon>
        <taxon>Liliopsida</taxon>
        <taxon>Asparagales</taxon>
        <taxon>Orchidaceae</taxon>
        <taxon>Vanilloideae</taxon>
        <taxon>Vanilleae</taxon>
        <taxon>Vanilla</taxon>
    </lineage>
</organism>
<proteinExistence type="predicted"/>
<keyword evidence="2" id="KW-1185">Reference proteome</keyword>
<protein>
    <submittedName>
        <fullName evidence="1">Uncharacterized protein</fullName>
    </submittedName>
</protein>
<comment type="caution">
    <text evidence="1">The sequence shown here is derived from an EMBL/GenBank/DDBJ whole genome shotgun (WGS) entry which is preliminary data.</text>
</comment>
<dbReference type="EMBL" id="JADCNL010000008">
    <property type="protein sequence ID" value="KAG0470723.1"/>
    <property type="molecule type" value="Genomic_DNA"/>
</dbReference>
<evidence type="ECO:0000313" key="1">
    <source>
        <dbReference type="EMBL" id="KAG0470723.1"/>
    </source>
</evidence>
<sequence>MRRIDHNDRLINLLTWYSGYLKGFSIRIWFDAEQEESLAVAVEALSSFQESLLQMRRPISVSLWISVT</sequence>
<name>A0A835UR09_VANPL</name>
<dbReference type="Proteomes" id="UP000636800">
    <property type="component" value="Unassembled WGS sequence"/>
</dbReference>
<dbReference type="AlphaFoldDB" id="A0A835UR09"/>
<evidence type="ECO:0000313" key="2">
    <source>
        <dbReference type="Proteomes" id="UP000636800"/>
    </source>
</evidence>
<reference evidence="1 2" key="1">
    <citation type="journal article" date="2020" name="Nat. Food">
        <title>A phased Vanilla planifolia genome enables genetic improvement of flavour and production.</title>
        <authorList>
            <person name="Hasing T."/>
            <person name="Tang H."/>
            <person name="Brym M."/>
            <person name="Khazi F."/>
            <person name="Huang T."/>
            <person name="Chambers A.H."/>
        </authorList>
    </citation>
    <scope>NUCLEOTIDE SEQUENCE [LARGE SCALE GENOMIC DNA]</scope>
    <source>
        <tissue evidence="1">Leaf</tissue>
    </source>
</reference>
<gene>
    <name evidence="1" type="ORF">HPP92_017423</name>
</gene>